<organism evidence="1 2">
    <name type="scientific">Aliikangiella maris</name>
    <dbReference type="NCBI Taxonomy" id="3162458"/>
    <lineage>
        <taxon>Bacteria</taxon>
        <taxon>Pseudomonadati</taxon>
        <taxon>Pseudomonadota</taxon>
        <taxon>Gammaproteobacteria</taxon>
        <taxon>Oceanospirillales</taxon>
        <taxon>Pleioneaceae</taxon>
        <taxon>Aliikangiella</taxon>
    </lineage>
</organism>
<evidence type="ECO:0000313" key="2">
    <source>
        <dbReference type="Proteomes" id="UP001548189"/>
    </source>
</evidence>
<dbReference type="PANTHER" id="PTHR34473:SF2">
    <property type="entry name" value="UPF0699 TRANSMEMBRANE PROTEIN YDBT"/>
    <property type="match status" value="1"/>
</dbReference>
<dbReference type="InterPro" id="IPR005182">
    <property type="entry name" value="YdbS-like_PH"/>
</dbReference>
<name>A0ABV2BP75_9GAMM</name>
<evidence type="ECO:0000313" key="1">
    <source>
        <dbReference type="EMBL" id="MET1253743.1"/>
    </source>
</evidence>
<keyword evidence="2" id="KW-1185">Reference proteome</keyword>
<dbReference type="EMBL" id="JBEVCJ010000001">
    <property type="protein sequence ID" value="MET1253743.1"/>
    <property type="molecule type" value="Genomic_DNA"/>
</dbReference>
<dbReference type="Proteomes" id="UP001548189">
    <property type="component" value="Unassembled WGS sequence"/>
</dbReference>
<sequence length="172" mass="19182">MSHYQNSNISPEQLPTVNNAAFIGLEKAYLKVGLISLVLNFGFLAGIFLVISVSVEQLPFGQAIWLVWFTLLIVSVIYHRIAFANKGYAIREKDLLYKQGLIWQQVTGVSYKRIQHVGISHGPIERMFDLANINIYTAGGAGVDLKIAGLTQARAEQIKEFILSQTGIHHEQ</sequence>
<comment type="caution">
    <text evidence="1">The sequence shown here is derived from an EMBL/GenBank/DDBJ whole genome shotgun (WGS) entry which is preliminary data.</text>
</comment>
<protein>
    <submittedName>
        <fullName evidence="1">PH domain-containing protein</fullName>
    </submittedName>
</protein>
<dbReference type="PANTHER" id="PTHR34473">
    <property type="entry name" value="UPF0699 TRANSMEMBRANE PROTEIN YDBS"/>
    <property type="match status" value="1"/>
</dbReference>
<proteinExistence type="predicted"/>
<gene>
    <name evidence="1" type="ORF">ABVT43_01265</name>
</gene>
<accession>A0ABV2BP75</accession>
<dbReference type="Pfam" id="PF03703">
    <property type="entry name" value="bPH_2"/>
    <property type="match status" value="1"/>
</dbReference>
<reference evidence="1 2" key="1">
    <citation type="submission" date="2024-06" db="EMBL/GenBank/DDBJ databases">
        <authorList>
            <person name="Li F."/>
        </authorList>
    </citation>
    <scope>NUCLEOTIDE SEQUENCE [LARGE SCALE GENOMIC DNA]</scope>
    <source>
        <strain evidence="1 2">GXAS 311</strain>
    </source>
</reference>